<dbReference type="EMBL" id="CP044205">
    <property type="protein sequence ID" value="QFY44645.1"/>
    <property type="molecule type" value="Genomic_DNA"/>
</dbReference>
<dbReference type="AlphaFoldDB" id="A0A5Q0BL30"/>
<proteinExistence type="predicted"/>
<feature type="coiled-coil region" evidence="1">
    <location>
        <begin position="215"/>
        <end position="242"/>
    </location>
</feature>
<dbReference type="RefSeq" id="WP_153250607.1">
    <property type="nucleotide sequence ID" value="NZ_CP044205.1"/>
</dbReference>
<gene>
    <name evidence="2" type="ORF">F6R98_20095</name>
</gene>
<dbReference type="InParanoid" id="A0A5Q0BL30"/>
<reference evidence="2 3" key="1">
    <citation type="submission" date="2019-09" db="EMBL/GenBank/DDBJ databases">
        <title>Ecophysiology of the spiral-shaped methanotroph Methylospira mobilis as revealed by the complete genome sequence.</title>
        <authorList>
            <person name="Oshkin I.Y."/>
            <person name="Dedysh S.N."/>
            <person name="Miroshnikov K."/>
            <person name="Danilova O.V."/>
            <person name="Hakobyan A."/>
            <person name="Liesack W."/>
        </authorList>
    </citation>
    <scope>NUCLEOTIDE SEQUENCE [LARGE SCALE GENOMIC DNA]</scope>
    <source>
        <strain evidence="2 3">Shm1</strain>
    </source>
</reference>
<dbReference type="SUPFAM" id="SSF110849">
    <property type="entry name" value="ParB/Sulfiredoxin"/>
    <property type="match status" value="1"/>
</dbReference>
<name>A0A5Q0BL30_9GAMM</name>
<dbReference type="Proteomes" id="UP000325755">
    <property type="component" value="Chromosome"/>
</dbReference>
<protein>
    <submittedName>
        <fullName evidence="2">S-adenosylmethionine-binding protein</fullName>
    </submittedName>
</protein>
<keyword evidence="3" id="KW-1185">Reference proteome</keyword>
<organism evidence="2 3">
    <name type="scientific">Candidatus Methylospira mobilis</name>
    <dbReference type="NCBI Taxonomy" id="1808979"/>
    <lineage>
        <taxon>Bacteria</taxon>
        <taxon>Pseudomonadati</taxon>
        <taxon>Pseudomonadota</taxon>
        <taxon>Gammaproteobacteria</taxon>
        <taxon>Methylococcales</taxon>
        <taxon>Methylococcaceae</taxon>
        <taxon>Candidatus Methylospira</taxon>
    </lineage>
</organism>
<evidence type="ECO:0000313" key="2">
    <source>
        <dbReference type="EMBL" id="QFY44645.1"/>
    </source>
</evidence>
<dbReference type="InterPro" id="IPR036086">
    <property type="entry name" value="ParB/Sulfiredoxin_sf"/>
</dbReference>
<evidence type="ECO:0000313" key="3">
    <source>
        <dbReference type="Proteomes" id="UP000325755"/>
    </source>
</evidence>
<evidence type="ECO:0000256" key="1">
    <source>
        <dbReference type="SAM" id="Coils"/>
    </source>
</evidence>
<accession>A0A5Q0BL30</accession>
<dbReference type="KEGG" id="mmob:F6R98_20095"/>
<dbReference type="OrthoDB" id="9800596at2"/>
<sequence>MSVQKKYGLHPLCAIFPPMTGHEFEKLKIDIGANGQIQPIVLYENKILDGGNRYRVLTELGIEPSFVEYIGNSPVKYVLSCNLHRRHLTPGQAATIVAAAQDWRRAHPAHRVSKEGCNVAPFLEADNFDCNDDAKTDKSATLQFESVADRAADSGASLRTQKMADKLVKNAPPELVEQVTTGEKSLNQALKEIHVLSVNSKQKSQPPVIAGQPAVDQQNSEVESLRDQLSELAYSLEETLKENDILLKIIHADDQLAAAHAEVKRLNAMNLTLESRVFGLMEEKNEAIRLVKYYKREMEKGHAS</sequence>
<keyword evidence="1" id="KW-0175">Coiled coil</keyword>